<comment type="similarity">
    <text evidence="1">Belongs to the leucine-binding protein family.</text>
</comment>
<evidence type="ECO:0000256" key="2">
    <source>
        <dbReference type="ARBA" id="ARBA00022729"/>
    </source>
</evidence>
<gene>
    <name evidence="5" type="ORF">BE08_38140</name>
</gene>
<dbReference type="EMBL" id="JELY01000589">
    <property type="protein sequence ID" value="KYF58843.1"/>
    <property type="molecule type" value="Genomic_DNA"/>
</dbReference>
<name>A0A150PT59_SORCE</name>
<keyword evidence="2 3" id="KW-0732">Signal</keyword>
<proteinExistence type="inferred from homology"/>
<dbReference type="PANTHER" id="PTHR30483">
    <property type="entry name" value="LEUCINE-SPECIFIC-BINDING PROTEIN"/>
    <property type="match status" value="1"/>
</dbReference>
<feature type="domain" description="Leucine-binding protein" evidence="4">
    <location>
        <begin position="41"/>
        <end position="351"/>
    </location>
</feature>
<protein>
    <submittedName>
        <fullName evidence="5">Branched-chain amino acid ABC transporter substrate-binding protein</fullName>
    </submittedName>
</protein>
<dbReference type="PANTHER" id="PTHR30483:SF6">
    <property type="entry name" value="PERIPLASMIC BINDING PROTEIN OF ABC TRANSPORTER FOR NATURAL AMINO ACIDS"/>
    <property type="match status" value="1"/>
</dbReference>
<evidence type="ECO:0000313" key="6">
    <source>
        <dbReference type="Proteomes" id="UP000075420"/>
    </source>
</evidence>
<evidence type="ECO:0000256" key="1">
    <source>
        <dbReference type="ARBA" id="ARBA00010062"/>
    </source>
</evidence>
<comment type="caution">
    <text evidence="5">The sequence shown here is derived from an EMBL/GenBank/DDBJ whole genome shotgun (WGS) entry which is preliminary data.</text>
</comment>
<dbReference type="AlphaFoldDB" id="A0A150PT59"/>
<feature type="signal peptide" evidence="3">
    <location>
        <begin position="1"/>
        <end position="32"/>
    </location>
</feature>
<dbReference type="Gene3D" id="3.40.50.2300">
    <property type="match status" value="2"/>
</dbReference>
<feature type="chain" id="PRO_5007566168" evidence="3">
    <location>
        <begin position="33"/>
        <end position="444"/>
    </location>
</feature>
<accession>A0A150PT59</accession>
<reference evidence="5 6" key="1">
    <citation type="submission" date="2014-02" db="EMBL/GenBank/DDBJ databases">
        <title>The small core and large imbalanced accessory genome model reveals a collaborative survival strategy of Sorangium cellulosum strains in nature.</title>
        <authorList>
            <person name="Han K."/>
            <person name="Peng R."/>
            <person name="Blom J."/>
            <person name="Li Y.-Z."/>
        </authorList>
    </citation>
    <scope>NUCLEOTIDE SEQUENCE [LARGE SCALE GENOMIC DNA]</scope>
    <source>
        <strain evidence="5 6">So0157-25</strain>
    </source>
</reference>
<sequence length="444" mass="47680">MWLTHLGRRTRCTGTALLVGLASVLSASCSQSAPGHPEGAVVLGTLLPFSGSESAVGRNLEQAMLLAVDDVNAAGGLDGTPFDLRSRDSHSSFDRGLYQLLALLYTDEVDYLIGPEENDLAGEIQQDVKALDVFHMLPGYAAPSIARSETRGGWMRLAPTPFDVGCALAMMAYREGVDTVNSLAARDDYHGNVRNEFTTQFVALGGRVLPSVTFTSGEPTYAAKIASAFAAHAGRTLLAAYPATASTIVTEWTVSGRPGTWFLSPALRTDVLLANVPTGTLDGHLGVSPSLSLRSECRVTGEAQDAADCTTENAAAFIGHYARRWGGEAPLPAAHFYYDGVVLIAMGLVYAQATGREMPLSGHALQQVIRELNRPDNEAATWRDLKTAMEKLRAGIPLRYAGAAAEYEFDVYGANLHYFMQRWTIDRHAFADLAPVPVTCRGPR</sequence>
<dbReference type="Proteomes" id="UP000075420">
    <property type="component" value="Unassembled WGS sequence"/>
</dbReference>
<dbReference type="SUPFAM" id="SSF53822">
    <property type="entry name" value="Periplasmic binding protein-like I"/>
    <property type="match status" value="1"/>
</dbReference>
<evidence type="ECO:0000313" key="5">
    <source>
        <dbReference type="EMBL" id="KYF58843.1"/>
    </source>
</evidence>
<evidence type="ECO:0000256" key="3">
    <source>
        <dbReference type="SAM" id="SignalP"/>
    </source>
</evidence>
<dbReference type="Pfam" id="PF13458">
    <property type="entry name" value="Peripla_BP_6"/>
    <property type="match status" value="1"/>
</dbReference>
<dbReference type="InterPro" id="IPR028081">
    <property type="entry name" value="Leu-bd"/>
</dbReference>
<dbReference type="InterPro" id="IPR028082">
    <property type="entry name" value="Peripla_BP_I"/>
</dbReference>
<evidence type="ECO:0000259" key="4">
    <source>
        <dbReference type="Pfam" id="PF13458"/>
    </source>
</evidence>
<organism evidence="5 6">
    <name type="scientific">Sorangium cellulosum</name>
    <name type="common">Polyangium cellulosum</name>
    <dbReference type="NCBI Taxonomy" id="56"/>
    <lineage>
        <taxon>Bacteria</taxon>
        <taxon>Pseudomonadati</taxon>
        <taxon>Myxococcota</taxon>
        <taxon>Polyangia</taxon>
        <taxon>Polyangiales</taxon>
        <taxon>Polyangiaceae</taxon>
        <taxon>Sorangium</taxon>
    </lineage>
</organism>
<dbReference type="InterPro" id="IPR051010">
    <property type="entry name" value="BCAA_transport"/>
</dbReference>